<dbReference type="GO" id="GO:0030170">
    <property type="term" value="F:pyridoxal phosphate binding"/>
    <property type="evidence" value="ECO:0007669"/>
    <property type="project" value="TreeGrafter"/>
</dbReference>
<protein>
    <recommendedName>
        <fullName evidence="2">DegT/DnrJ/EryC1/StrS aminotransferase family protein</fullName>
    </recommendedName>
</protein>
<dbReference type="Gene3D" id="3.40.640.10">
    <property type="entry name" value="Type I PLP-dependent aspartate aminotransferase-like (Major domain)"/>
    <property type="match status" value="1"/>
</dbReference>
<dbReference type="GO" id="GO:0000271">
    <property type="term" value="P:polysaccharide biosynthetic process"/>
    <property type="evidence" value="ECO:0007669"/>
    <property type="project" value="TreeGrafter"/>
</dbReference>
<dbReference type="InterPro" id="IPR015424">
    <property type="entry name" value="PyrdxlP-dep_Trfase"/>
</dbReference>
<dbReference type="GO" id="GO:0008483">
    <property type="term" value="F:transaminase activity"/>
    <property type="evidence" value="ECO:0007669"/>
    <property type="project" value="TreeGrafter"/>
</dbReference>
<dbReference type="AlphaFoldDB" id="A0A382RXX9"/>
<feature type="non-terminal residue" evidence="1">
    <location>
        <position position="102"/>
    </location>
</feature>
<accession>A0A382RXX9</accession>
<dbReference type="PANTHER" id="PTHR30244">
    <property type="entry name" value="TRANSAMINASE"/>
    <property type="match status" value="1"/>
</dbReference>
<sequence>MIERRIPVCSPLLGEAEARNVSDAMAQGAISGHFGDYLPAFEEGFAEYCECPYGVAVSGGTPALHLALATLRLGAGDEILVSTLTNMATFFAILYQGAVPVP</sequence>
<dbReference type="EMBL" id="UINC01125009">
    <property type="protein sequence ID" value="SVD02549.1"/>
    <property type="molecule type" value="Genomic_DNA"/>
</dbReference>
<dbReference type="PANTHER" id="PTHR30244:SF34">
    <property type="entry name" value="DTDP-4-AMINO-4,6-DIDEOXYGALACTOSE TRANSAMINASE"/>
    <property type="match status" value="1"/>
</dbReference>
<evidence type="ECO:0008006" key="2">
    <source>
        <dbReference type="Google" id="ProtNLM"/>
    </source>
</evidence>
<dbReference type="SUPFAM" id="SSF53383">
    <property type="entry name" value="PLP-dependent transferases"/>
    <property type="match status" value="1"/>
</dbReference>
<dbReference type="InterPro" id="IPR000653">
    <property type="entry name" value="DegT/StrS_aminotransferase"/>
</dbReference>
<organism evidence="1">
    <name type="scientific">marine metagenome</name>
    <dbReference type="NCBI Taxonomy" id="408172"/>
    <lineage>
        <taxon>unclassified sequences</taxon>
        <taxon>metagenomes</taxon>
        <taxon>ecological metagenomes</taxon>
    </lineage>
</organism>
<reference evidence="1" key="1">
    <citation type="submission" date="2018-05" db="EMBL/GenBank/DDBJ databases">
        <authorList>
            <person name="Lanie J.A."/>
            <person name="Ng W.-L."/>
            <person name="Kazmierczak K.M."/>
            <person name="Andrzejewski T.M."/>
            <person name="Davidsen T.M."/>
            <person name="Wayne K.J."/>
            <person name="Tettelin H."/>
            <person name="Glass J.I."/>
            <person name="Rusch D."/>
            <person name="Podicherti R."/>
            <person name="Tsui H.-C.T."/>
            <person name="Winkler M.E."/>
        </authorList>
    </citation>
    <scope>NUCLEOTIDE SEQUENCE</scope>
</reference>
<name>A0A382RXX9_9ZZZZ</name>
<gene>
    <name evidence="1" type="ORF">METZ01_LOCUS355403</name>
</gene>
<dbReference type="Pfam" id="PF01041">
    <property type="entry name" value="DegT_DnrJ_EryC1"/>
    <property type="match status" value="1"/>
</dbReference>
<evidence type="ECO:0000313" key="1">
    <source>
        <dbReference type="EMBL" id="SVD02549.1"/>
    </source>
</evidence>
<proteinExistence type="predicted"/>
<dbReference type="InterPro" id="IPR015421">
    <property type="entry name" value="PyrdxlP-dep_Trfase_major"/>
</dbReference>